<dbReference type="InterPro" id="IPR002477">
    <property type="entry name" value="Peptidoglycan-bd-like"/>
</dbReference>
<dbReference type="Gene3D" id="1.10.101.10">
    <property type="entry name" value="PGBD-like superfamily/PGBD"/>
    <property type="match status" value="1"/>
</dbReference>
<dbReference type="OrthoDB" id="1523598at2"/>
<feature type="domain" description="Peptidoglycan binding-like" evidence="1">
    <location>
        <begin position="9"/>
        <end position="64"/>
    </location>
</feature>
<dbReference type="KEGG" id="est:DN752_00030"/>
<protein>
    <submittedName>
        <fullName evidence="3">Hydrolase</fullName>
    </submittedName>
</protein>
<organism evidence="3 4">
    <name type="scientific">Echinicola strongylocentroti</name>
    <dbReference type="NCBI Taxonomy" id="1795355"/>
    <lineage>
        <taxon>Bacteria</taxon>
        <taxon>Pseudomonadati</taxon>
        <taxon>Bacteroidota</taxon>
        <taxon>Cytophagia</taxon>
        <taxon>Cytophagales</taxon>
        <taxon>Cyclobacteriaceae</taxon>
        <taxon>Echinicola</taxon>
    </lineage>
</organism>
<gene>
    <name evidence="3" type="ORF">DN752_00030</name>
</gene>
<dbReference type="EMBL" id="CP030041">
    <property type="protein sequence ID" value="AWW28655.1"/>
    <property type="molecule type" value="Genomic_DNA"/>
</dbReference>
<accession>A0A2Z4ID09</accession>
<evidence type="ECO:0000259" key="1">
    <source>
        <dbReference type="Pfam" id="PF01471"/>
    </source>
</evidence>
<dbReference type="Pfam" id="PF01471">
    <property type="entry name" value="PG_binding_1"/>
    <property type="match status" value="1"/>
</dbReference>
<keyword evidence="4" id="KW-1185">Reference proteome</keyword>
<feature type="domain" description="N-acetylmuramidase" evidence="2">
    <location>
        <begin position="94"/>
        <end position="273"/>
    </location>
</feature>
<evidence type="ECO:0000313" key="3">
    <source>
        <dbReference type="EMBL" id="AWW28655.1"/>
    </source>
</evidence>
<dbReference type="Proteomes" id="UP000248688">
    <property type="component" value="Chromosome"/>
</dbReference>
<proteinExistence type="predicted"/>
<dbReference type="Pfam" id="PF11860">
    <property type="entry name" value="Muramidase"/>
    <property type="match status" value="1"/>
</dbReference>
<keyword evidence="3" id="KW-0378">Hydrolase</keyword>
<dbReference type="InterPro" id="IPR036365">
    <property type="entry name" value="PGBD-like_sf"/>
</dbReference>
<dbReference type="RefSeq" id="WP_112782077.1">
    <property type="nucleotide sequence ID" value="NZ_CP030041.1"/>
</dbReference>
<evidence type="ECO:0000259" key="2">
    <source>
        <dbReference type="Pfam" id="PF11860"/>
    </source>
</evidence>
<sequence length="273" mass="31864">MKTIKYRSRGPEVRFLEEILSDMDYQVFVSNYFGLDTHHAIWNYQQKNDLVVDGIVGLKTWSKLLEQNPEVLQQNNKLLAEQDLIAFGKEYDLELATVKAVNEVESSGKGFLADGRAKILFEGHVFWRQLKQRGIDPNDYYNQQTSNVLYPEWTRNHYKGGGAEYDRLQKAVNIDTKAEFEEAAYSSASWGAFQIMGYHAQNLGYPSVKDFVQKMQKHEREHLKAFGRFLATNNLIRHLKQKDWAKFARGYNGPAYAQNHYDVKLQRAYERYK</sequence>
<reference evidence="3 4" key="1">
    <citation type="submission" date="2018-06" db="EMBL/GenBank/DDBJ databases">
        <title>Echinicola strongylocentroti sp. nov., isolated from a sea urchin Strongylocentrotus intermedius.</title>
        <authorList>
            <person name="Bae S.S."/>
        </authorList>
    </citation>
    <scope>NUCLEOTIDE SEQUENCE [LARGE SCALE GENOMIC DNA]</scope>
    <source>
        <strain evidence="3 4">MEBiC08714</strain>
    </source>
</reference>
<evidence type="ECO:0000313" key="4">
    <source>
        <dbReference type="Proteomes" id="UP000248688"/>
    </source>
</evidence>
<dbReference type="GO" id="GO:0016787">
    <property type="term" value="F:hydrolase activity"/>
    <property type="evidence" value="ECO:0007669"/>
    <property type="project" value="UniProtKB-KW"/>
</dbReference>
<name>A0A2Z4ID09_9BACT</name>
<dbReference type="InterPro" id="IPR036366">
    <property type="entry name" value="PGBDSf"/>
</dbReference>
<dbReference type="InterPro" id="IPR024408">
    <property type="entry name" value="Muramidase"/>
</dbReference>
<dbReference type="AlphaFoldDB" id="A0A2Z4ID09"/>
<dbReference type="SUPFAM" id="SSF47090">
    <property type="entry name" value="PGBD-like"/>
    <property type="match status" value="1"/>
</dbReference>